<proteinExistence type="predicted"/>
<evidence type="ECO:0000256" key="1">
    <source>
        <dbReference type="SAM" id="MobiDB-lite"/>
    </source>
</evidence>
<dbReference type="Pfam" id="PF01425">
    <property type="entry name" value="Amidase"/>
    <property type="match status" value="1"/>
</dbReference>
<feature type="region of interest" description="Disordered" evidence="1">
    <location>
        <begin position="140"/>
        <end position="160"/>
    </location>
</feature>
<dbReference type="EMBL" id="JADHOK010000009">
    <property type="protein sequence ID" value="MBL6761354.1"/>
    <property type="molecule type" value="Genomic_DNA"/>
</dbReference>
<dbReference type="GO" id="GO:0012505">
    <property type="term" value="C:endomembrane system"/>
    <property type="evidence" value="ECO:0007669"/>
    <property type="project" value="TreeGrafter"/>
</dbReference>
<dbReference type="InterPro" id="IPR036928">
    <property type="entry name" value="AS_sf"/>
</dbReference>
<dbReference type="PANTHER" id="PTHR43372:SF4">
    <property type="entry name" value="FATTY-ACID AMIDE HYDROLASE 2"/>
    <property type="match status" value="1"/>
</dbReference>
<feature type="domain" description="Amidase" evidence="2">
    <location>
        <begin position="24"/>
        <end position="464"/>
    </location>
</feature>
<keyword evidence="3" id="KW-0378">Hydrolase</keyword>
<accession>A0A937L3B1</accession>
<dbReference type="InterPro" id="IPR052739">
    <property type="entry name" value="FAAH2"/>
</dbReference>
<dbReference type="PANTHER" id="PTHR43372">
    <property type="entry name" value="FATTY-ACID AMIDE HYDROLASE"/>
    <property type="match status" value="1"/>
</dbReference>
<dbReference type="AlphaFoldDB" id="A0A937L3B1"/>
<sequence length="485" mass="52011">MNLHKLSATAIAQKIANGDISSAETVQFFIDRINQRNPDINAVIASRFDEAMADAHTADEKLAKGESNGPLHGVPMTIKDLFEVEGLTCDAGFPEWKGHVSTEDAVVTQRLKAAGAIILGKTNAPLAGGDVQTYNAVHGTTNSPHNLEHTPGGSSGGSSAALAAGMTPLEYGSDIGGSIRTPAHFCGLFGHKPTFGIVPMRGHVPPPHGIPWEPSELTVAGPLGHSAADVELALDVTVGLDDGPMRQAMQIQLQGPRHQTHKGLRVGLWPTDAACEVESAFSAAIETAGKALEKAGAELTEIKPDFDMPQYFQTYMTRLSAIIGSDLPQAVIDNMKEVVAAADPNDTTLPIMQARGITLSHGDWLKLNIRKAKYDLAWRALFEKVDVLLCPVTPSTAMKHDHNPDFHARRIEVNGVERPYFDNFFWAGVATLCGLPSTVVPLGKHQNGLPFGMQVIGPAYEDKTPLAVAKMLESMGYSWVEPPNY</sequence>
<dbReference type="Proteomes" id="UP000785783">
    <property type="component" value="Unassembled WGS sequence"/>
</dbReference>
<dbReference type="SUPFAM" id="SSF75304">
    <property type="entry name" value="Amidase signature (AS) enzymes"/>
    <property type="match status" value="1"/>
</dbReference>
<evidence type="ECO:0000259" key="2">
    <source>
        <dbReference type="Pfam" id="PF01425"/>
    </source>
</evidence>
<dbReference type="GO" id="GO:0004040">
    <property type="term" value="F:amidase activity"/>
    <property type="evidence" value="ECO:0007669"/>
    <property type="project" value="UniProtKB-EC"/>
</dbReference>
<organism evidence="3 4">
    <name type="scientific">PS1 clade bacterium</name>
    <dbReference type="NCBI Taxonomy" id="2175152"/>
    <lineage>
        <taxon>Bacteria</taxon>
        <taxon>Pseudomonadati</taxon>
        <taxon>Pseudomonadota</taxon>
        <taxon>Alphaproteobacteria</taxon>
        <taxon>PS1 clade</taxon>
    </lineage>
</organism>
<evidence type="ECO:0000313" key="4">
    <source>
        <dbReference type="Proteomes" id="UP000785783"/>
    </source>
</evidence>
<dbReference type="Gene3D" id="3.90.1300.10">
    <property type="entry name" value="Amidase signature (AS) domain"/>
    <property type="match status" value="1"/>
</dbReference>
<reference evidence="3" key="1">
    <citation type="submission" date="2020-10" db="EMBL/GenBank/DDBJ databases">
        <title>Microbiome of the Black Sea water column analyzed by genome centric metagenomics.</title>
        <authorList>
            <person name="Cabello-Yeves P.J."/>
            <person name="Callieri C."/>
            <person name="Picazo A."/>
            <person name="Mehrshad M."/>
            <person name="Haro-Moreno J.M."/>
            <person name="Roda-Garcia J."/>
            <person name="Dzembekova N."/>
            <person name="Slabakova V."/>
            <person name="Slabakova N."/>
            <person name="Moncheva S."/>
            <person name="Rodriguez-Valera F."/>
        </authorList>
    </citation>
    <scope>NUCLEOTIDE SEQUENCE</scope>
    <source>
        <strain evidence="3">BS307-5m-G5</strain>
    </source>
</reference>
<evidence type="ECO:0000313" key="3">
    <source>
        <dbReference type="EMBL" id="MBL6761354.1"/>
    </source>
</evidence>
<dbReference type="NCBIfam" id="NF004816">
    <property type="entry name" value="PRK06170.1"/>
    <property type="match status" value="1"/>
</dbReference>
<gene>
    <name evidence="3" type="ORF">ISQ19_01495</name>
</gene>
<comment type="caution">
    <text evidence="3">The sequence shown here is derived from an EMBL/GenBank/DDBJ whole genome shotgun (WGS) entry which is preliminary data.</text>
</comment>
<dbReference type="InterPro" id="IPR023631">
    <property type="entry name" value="Amidase_dom"/>
</dbReference>
<dbReference type="EC" id="3.5.1.4" evidence="3"/>
<name>A0A937L3B1_9PROT</name>
<protein>
    <submittedName>
        <fullName evidence="3">Amidase</fullName>
        <ecNumber evidence="3">3.5.1.4</ecNumber>
    </submittedName>
</protein>